<proteinExistence type="predicted"/>
<evidence type="ECO:0000256" key="1">
    <source>
        <dbReference type="SAM" id="MobiDB-lite"/>
    </source>
</evidence>
<feature type="region of interest" description="Disordered" evidence="1">
    <location>
        <begin position="1"/>
        <end position="23"/>
    </location>
</feature>
<comment type="caution">
    <text evidence="2">The sequence shown here is derived from an EMBL/GenBank/DDBJ whole genome shotgun (WGS) entry which is preliminary data.</text>
</comment>
<dbReference type="Proteomes" id="UP000018291">
    <property type="component" value="Unassembled WGS sequence"/>
</dbReference>
<sequence length="78" mass="8266">MRIVHPIQNPIRSAVGGSAARRGTSRALGITQLAAGSNSPRPHLKTVEVQASEGSNPPPSAIYIHTVDWEAAVSRWQG</sequence>
<reference evidence="2 3" key="1">
    <citation type="journal article" date="2013" name="ISME J.">
        <title>Metabolic model for the filamentous 'Candidatus Microthrix parvicella' based on genomic and metagenomic analyses.</title>
        <authorList>
            <person name="Jon McIlroy S."/>
            <person name="Kristiansen R."/>
            <person name="Albertsen M."/>
            <person name="Michael Karst S."/>
            <person name="Rossetti S."/>
            <person name="Lund Nielsen J."/>
            <person name="Tandoi V."/>
            <person name="James Seviour R."/>
            <person name="Nielsen P.H."/>
        </authorList>
    </citation>
    <scope>NUCLEOTIDE SEQUENCE [LARGE SCALE GENOMIC DNA]</scope>
    <source>
        <strain evidence="2 3">RN1</strain>
    </source>
</reference>
<dbReference type="HOGENOM" id="CLU_2615442_0_0_11"/>
<protein>
    <submittedName>
        <fullName evidence="2">Uncharacterized protein</fullName>
    </submittedName>
</protein>
<dbReference type="AlphaFoldDB" id="R4YW53"/>
<accession>R4YW53</accession>
<keyword evidence="3" id="KW-1185">Reference proteome</keyword>
<evidence type="ECO:0000313" key="3">
    <source>
        <dbReference type="Proteomes" id="UP000018291"/>
    </source>
</evidence>
<dbReference type="EMBL" id="CANL01000002">
    <property type="protein sequence ID" value="CCM62115.1"/>
    <property type="molecule type" value="Genomic_DNA"/>
</dbReference>
<name>R4YW53_9ACTN</name>
<gene>
    <name evidence="2" type="ORF">BN381_100002</name>
</gene>
<evidence type="ECO:0000313" key="2">
    <source>
        <dbReference type="EMBL" id="CCM62115.1"/>
    </source>
</evidence>
<dbReference type="STRING" id="1229780.BN381_100002"/>
<organism evidence="2 3">
    <name type="scientific">Candidatus Neomicrothrix parvicella RN1</name>
    <dbReference type="NCBI Taxonomy" id="1229780"/>
    <lineage>
        <taxon>Bacteria</taxon>
        <taxon>Bacillati</taxon>
        <taxon>Actinomycetota</taxon>
        <taxon>Acidimicrobiia</taxon>
        <taxon>Acidimicrobiales</taxon>
        <taxon>Microthrixaceae</taxon>
        <taxon>Candidatus Neomicrothrix</taxon>
    </lineage>
</organism>